<dbReference type="EMBL" id="VULT01000006">
    <property type="protein sequence ID" value="MSS17124.1"/>
    <property type="molecule type" value="Genomic_DNA"/>
</dbReference>
<dbReference type="InterPro" id="IPR020988">
    <property type="entry name" value="Pept_U32_collagenase"/>
</dbReference>
<evidence type="ECO:0000313" key="2">
    <source>
        <dbReference type="EMBL" id="MSS17124.1"/>
    </source>
</evidence>
<dbReference type="PANTHER" id="PTHR30217:SF10">
    <property type="entry name" value="23S RRNA 5-HYDROXYCYTIDINE C2501 SYNTHASE"/>
    <property type="match status" value="1"/>
</dbReference>
<dbReference type="AlphaFoldDB" id="A0A6L5XE00"/>
<dbReference type="InterPro" id="IPR051454">
    <property type="entry name" value="RNA/ubiquinone_mod_enzymes"/>
</dbReference>
<reference evidence="2 3" key="1">
    <citation type="submission" date="2019-08" db="EMBL/GenBank/DDBJ databases">
        <title>In-depth cultivation of the pig gut microbiome towards novel bacterial diversity and tailored functional studies.</title>
        <authorList>
            <person name="Wylensek D."/>
            <person name="Hitch T.C.A."/>
            <person name="Clavel T."/>
        </authorList>
    </citation>
    <scope>NUCLEOTIDE SEQUENCE [LARGE SCALE GENOMIC DNA]</scope>
    <source>
        <strain evidence="2 3">Oil-RF-744-WCA-WT-10</strain>
    </source>
</reference>
<gene>
    <name evidence="2" type="ORF">FYJ29_05010</name>
</gene>
<dbReference type="Proteomes" id="UP000483362">
    <property type="component" value="Unassembled WGS sequence"/>
</dbReference>
<dbReference type="PROSITE" id="PS01276">
    <property type="entry name" value="PEPTIDASE_U32"/>
    <property type="match status" value="1"/>
</dbReference>
<dbReference type="Pfam" id="PF01136">
    <property type="entry name" value="Peptidase_U32"/>
    <property type="match status" value="1"/>
</dbReference>
<dbReference type="InterPro" id="IPR001539">
    <property type="entry name" value="Peptidase_U32"/>
</dbReference>
<accession>A0A6L5XE00</accession>
<dbReference type="RefSeq" id="WP_154326621.1">
    <property type="nucleotide sequence ID" value="NZ_CP045696.1"/>
</dbReference>
<keyword evidence="3" id="KW-1185">Reference proteome</keyword>
<protein>
    <submittedName>
        <fullName evidence="2">U32 family peptidase</fullName>
    </submittedName>
</protein>
<comment type="caution">
    <text evidence="2">The sequence shown here is derived from an EMBL/GenBank/DDBJ whole genome shotgun (WGS) entry which is preliminary data.</text>
</comment>
<evidence type="ECO:0000259" key="1">
    <source>
        <dbReference type="Pfam" id="PF12392"/>
    </source>
</evidence>
<sequence length="611" mass="68301">MKTKLREIELLAPARNADIAIEAIIHGADAVYMGPSCFGARSSAGNATSDIARVAEFAHQYGARVYATVNTIIYDNELARVERLIHDLYKAGVDALIVQDMGILRLDLPPIALHASTQCDLRTPEKARFLQSLGFSQLVMARELTLHEIKAIHSAVDVPLEAFVHGALCVSYSGRCQVSQCLKGRSANRGECAQICRLAYDLEDAHGNKLVVDKHLLSLKDFMAQPSLAHMLDSGVSSFKIEGRLKDMAYVKNVVAYYRQELDKVIAAHPDLYRRSSQGKTEYAFTPDVSRSFNRSFTTYFLQQRRPANGHTMASIDTPKSLGQPLGRITSVHGKHVRIDTRVPLHNGDGISFFDKKGNYCGFRINRVQGQDLFLKESGDIPRMAMAYRTSDKSLDDVLSKPSATRRIDVDARLWWSHGKLCLALADERGNRVVHSLVMERADPAKTSQEARQLDVLAKLGNTIYQLSRAQVMGGVFIPSSLLAQLRRETFAMLDRAQRLTLKRPVRRPEDKAAQCYTSTLYCADNVANKLAAQLYRDHGVKEIEPAIELAMPGRDVPVMHTRYCLRRELGACKRDVKARQLPDPLFLRSGNTLLRVECDCKACEMHIFIS</sequence>
<evidence type="ECO:0000313" key="3">
    <source>
        <dbReference type="Proteomes" id="UP000483362"/>
    </source>
</evidence>
<name>A0A6L5XE00_9BACT</name>
<feature type="domain" description="Peptidase U32 collagenase" evidence="1">
    <location>
        <begin position="388"/>
        <end position="497"/>
    </location>
</feature>
<proteinExistence type="predicted"/>
<dbReference type="PANTHER" id="PTHR30217">
    <property type="entry name" value="PEPTIDASE U32 FAMILY"/>
    <property type="match status" value="1"/>
</dbReference>
<organism evidence="2 3">
    <name type="scientific">Sodaliphilus pleomorphus</name>
    <dbReference type="NCBI Taxonomy" id="2606626"/>
    <lineage>
        <taxon>Bacteria</taxon>
        <taxon>Pseudomonadati</taxon>
        <taxon>Bacteroidota</taxon>
        <taxon>Bacteroidia</taxon>
        <taxon>Bacteroidales</taxon>
        <taxon>Muribaculaceae</taxon>
        <taxon>Sodaliphilus</taxon>
    </lineage>
</organism>
<dbReference type="Pfam" id="PF12392">
    <property type="entry name" value="DUF3656"/>
    <property type="match status" value="1"/>
</dbReference>